<organism evidence="1 2">
    <name type="scientific">Dialister succinatiphilus YIT 11850</name>
    <dbReference type="NCBI Taxonomy" id="742743"/>
    <lineage>
        <taxon>Bacteria</taxon>
        <taxon>Bacillati</taxon>
        <taxon>Bacillota</taxon>
        <taxon>Negativicutes</taxon>
        <taxon>Veillonellales</taxon>
        <taxon>Veillonellaceae</taxon>
        <taxon>Dialister</taxon>
    </lineage>
</organism>
<dbReference type="AlphaFoldDB" id="H1D234"/>
<gene>
    <name evidence="1" type="ORF">HMPREF9453_01672</name>
</gene>
<dbReference type="Pfam" id="PF12784">
    <property type="entry name" value="PDDEXK_2"/>
    <property type="match status" value="1"/>
</dbReference>
<dbReference type="Proteomes" id="UP000003277">
    <property type="component" value="Unassembled WGS sequence"/>
</dbReference>
<evidence type="ECO:0000313" key="2">
    <source>
        <dbReference type="Proteomes" id="UP000003277"/>
    </source>
</evidence>
<sequence>MQIPENLQHLDITNYNPLNDVIFKFIFGKEERKQITIDFLNAVLMDTLHHPIRDLRFSNAEMSPENESDKATRFDIACVLDSGEQVDVEVQVINEKNMERRTLYYWAQMYLMSLPRGYSYNRLKPAITVNLLAFNLLPQKEPHAVYGLYNIQTGHQLTEDLELHFLEIPKYAAEPPKPVAAMTKMERWLAYFANKLDKKGKEELAMSEPAIRSAMDAAQIFLNNTEERRRYINREMAIMDREAQLEYATEKGEDKLGRLIAILLNAGKTADAAKASIDRDYRNKLYEQYGI</sequence>
<evidence type="ECO:0000313" key="1">
    <source>
        <dbReference type="EMBL" id="EHO62382.1"/>
    </source>
</evidence>
<evidence type="ECO:0008006" key="3">
    <source>
        <dbReference type="Google" id="ProtNLM"/>
    </source>
</evidence>
<comment type="caution">
    <text evidence="1">The sequence shown here is derived from an EMBL/GenBank/DDBJ whole genome shotgun (WGS) entry which is preliminary data.</text>
</comment>
<keyword evidence="2" id="KW-1185">Reference proteome</keyword>
<dbReference type="eggNOG" id="COG5464">
    <property type="taxonomic scope" value="Bacteria"/>
</dbReference>
<protein>
    <recommendedName>
        <fullName evidence="3">Transposase (putative) YhgA-like domain-containing protein</fullName>
    </recommendedName>
</protein>
<dbReference type="PANTHER" id="PTHR41317">
    <property type="entry name" value="PD-(D_E)XK NUCLEASE FAMILY TRANSPOSASE"/>
    <property type="match status" value="1"/>
</dbReference>
<dbReference type="STRING" id="742743.HMPREF9453_01672"/>
<dbReference type="PANTHER" id="PTHR41317:SF1">
    <property type="entry name" value="PD-(D_E)XK NUCLEASE FAMILY TRANSPOSASE"/>
    <property type="match status" value="1"/>
</dbReference>
<dbReference type="HOGENOM" id="CLU_057504_0_2_9"/>
<proteinExistence type="predicted"/>
<dbReference type="EMBL" id="ADLT01000053">
    <property type="protein sequence ID" value="EHO62382.1"/>
    <property type="molecule type" value="Genomic_DNA"/>
</dbReference>
<dbReference type="RefSeq" id="WP_008860166.1">
    <property type="nucleotide sequence ID" value="NZ_JH591188.1"/>
</dbReference>
<accession>H1D234</accession>
<reference evidence="1 2" key="1">
    <citation type="submission" date="2011-11" db="EMBL/GenBank/DDBJ databases">
        <title>The Genome Sequence of Dialister succinatiphilus YIT 11850.</title>
        <authorList>
            <consortium name="The Broad Institute Genome Sequencing Platform"/>
            <person name="Earl A."/>
            <person name="Ward D."/>
            <person name="Feldgarden M."/>
            <person name="Gevers D."/>
            <person name="Morotomi M."/>
            <person name="Young S.K."/>
            <person name="Zeng Q."/>
            <person name="Gargeya S."/>
            <person name="Fitzgerald M."/>
            <person name="Haas B."/>
            <person name="Abouelleil A."/>
            <person name="Alvarado L."/>
            <person name="Arachchi H.M."/>
            <person name="Berlin A."/>
            <person name="Brown A."/>
            <person name="Chapman S.B."/>
            <person name="Dunbar C."/>
            <person name="Gearin G."/>
            <person name="Goldberg J."/>
            <person name="Griggs A."/>
            <person name="Gujja S."/>
            <person name="Heiman D."/>
            <person name="Howarth C."/>
            <person name="Lui A."/>
            <person name="MacDonald P.J.P."/>
            <person name="Montmayeur A."/>
            <person name="Murphy C."/>
            <person name="Neiman D."/>
            <person name="Pearson M."/>
            <person name="Priest M."/>
            <person name="Roberts A."/>
            <person name="Saif S."/>
            <person name="Shea T."/>
            <person name="Sisk P."/>
            <person name="Stolte C."/>
            <person name="Sykes S."/>
            <person name="Wortman J."/>
            <person name="Nusbaum C."/>
            <person name="Birren B."/>
        </authorList>
    </citation>
    <scope>NUCLEOTIDE SEQUENCE [LARGE SCALE GENOMIC DNA]</scope>
    <source>
        <strain evidence="1 2">YIT 11850</strain>
    </source>
</reference>
<dbReference type="OrthoDB" id="2973070at2"/>
<name>H1D234_9FIRM</name>
<dbReference type="NCBIfam" id="TIGR01784">
    <property type="entry name" value="T_den_put_tspse"/>
    <property type="match status" value="1"/>
</dbReference>
<dbReference type="InterPro" id="IPR010106">
    <property type="entry name" value="RpnA"/>
</dbReference>
<dbReference type="PATRIC" id="fig|742743.3.peg.1698"/>